<reference evidence="1" key="1">
    <citation type="thesis" date="2021" institute="BYU ScholarsArchive" country="Provo, UT, USA">
        <title>Applications of and Algorithms for Genome Assembly and Genomic Analyses with an Emphasis on Marine Teleosts.</title>
        <authorList>
            <person name="Pickett B.D."/>
        </authorList>
    </citation>
    <scope>NUCLEOTIDE SEQUENCE</scope>
    <source>
        <strain evidence="1">HI-2016</strain>
    </source>
</reference>
<proteinExistence type="predicted"/>
<dbReference type="Proteomes" id="UP000824540">
    <property type="component" value="Unassembled WGS sequence"/>
</dbReference>
<evidence type="ECO:0000313" key="1">
    <source>
        <dbReference type="EMBL" id="KAG9332234.1"/>
    </source>
</evidence>
<sequence length="69" mass="7823">MYLFRSVTDRADPQVVGAEGSCEGYETECSWLWVWFCPVLGKAVCYRRALSSCTVSPESRRASFRNYSG</sequence>
<dbReference type="AlphaFoldDB" id="A0A8T2MW95"/>
<comment type="caution">
    <text evidence="1">The sequence shown here is derived from an EMBL/GenBank/DDBJ whole genome shotgun (WGS) entry which is preliminary data.</text>
</comment>
<evidence type="ECO:0000313" key="2">
    <source>
        <dbReference type="Proteomes" id="UP000824540"/>
    </source>
</evidence>
<protein>
    <submittedName>
        <fullName evidence="1">Uncharacterized protein</fullName>
    </submittedName>
</protein>
<keyword evidence="2" id="KW-1185">Reference proteome</keyword>
<dbReference type="EMBL" id="JAFBMS010000249">
    <property type="protein sequence ID" value="KAG9332234.1"/>
    <property type="molecule type" value="Genomic_DNA"/>
</dbReference>
<gene>
    <name evidence="1" type="ORF">JZ751_015525</name>
</gene>
<name>A0A8T2MW95_9TELE</name>
<organism evidence="1 2">
    <name type="scientific">Albula glossodonta</name>
    <name type="common">roundjaw bonefish</name>
    <dbReference type="NCBI Taxonomy" id="121402"/>
    <lineage>
        <taxon>Eukaryota</taxon>
        <taxon>Metazoa</taxon>
        <taxon>Chordata</taxon>
        <taxon>Craniata</taxon>
        <taxon>Vertebrata</taxon>
        <taxon>Euteleostomi</taxon>
        <taxon>Actinopterygii</taxon>
        <taxon>Neopterygii</taxon>
        <taxon>Teleostei</taxon>
        <taxon>Albuliformes</taxon>
        <taxon>Albulidae</taxon>
        <taxon>Albula</taxon>
    </lineage>
</organism>
<accession>A0A8T2MW95</accession>